<gene>
    <name evidence="2" type="ORF">SAMN05660464_1301</name>
</gene>
<organism evidence="2 3">
    <name type="scientific">Geodermatophilus dictyosporus</name>
    <dbReference type="NCBI Taxonomy" id="1523247"/>
    <lineage>
        <taxon>Bacteria</taxon>
        <taxon>Bacillati</taxon>
        <taxon>Actinomycetota</taxon>
        <taxon>Actinomycetes</taxon>
        <taxon>Geodermatophilales</taxon>
        <taxon>Geodermatophilaceae</taxon>
        <taxon>Geodermatophilus</taxon>
    </lineage>
</organism>
<dbReference type="Pfam" id="PF12680">
    <property type="entry name" value="SnoaL_2"/>
    <property type="match status" value="1"/>
</dbReference>
<evidence type="ECO:0000313" key="2">
    <source>
        <dbReference type="EMBL" id="SFO86291.1"/>
    </source>
</evidence>
<dbReference type="InterPro" id="IPR032710">
    <property type="entry name" value="NTF2-like_dom_sf"/>
</dbReference>
<name>A0A1I5KP23_9ACTN</name>
<protein>
    <submittedName>
        <fullName evidence="2">SnoaL-like domain-containing protein</fullName>
    </submittedName>
</protein>
<sequence length="121" mass="13197">MDGPQDVVTAVYRKVRAGALEEARALWSDSGRWHVIGSHPPAGDYSADEYLAFIQRFLHDHPDYRAEWLDVRSHDGTILIANLHSTGGPAPGTAQGVLVIRVTGGEVQEGWGIPAVPDRPF</sequence>
<dbReference type="SUPFAM" id="SSF54427">
    <property type="entry name" value="NTF2-like"/>
    <property type="match status" value="1"/>
</dbReference>
<dbReference type="OrthoDB" id="8375282at2"/>
<feature type="domain" description="SnoaL-like" evidence="1">
    <location>
        <begin position="8"/>
        <end position="108"/>
    </location>
</feature>
<dbReference type="EMBL" id="FOWQ01000002">
    <property type="protein sequence ID" value="SFO86291.1"/>
    <property type="molecule type" value="Genomic_DNA"/>
</dbReference>
<dbReference type="Proteomes" id="UP000198857">
    <property type="component" value="Unassembled WGS sequence"/>
</dbReference>
<dbReference type="AlphaFoldDB" id="A0A1I5KP23"/>
<dbReference type="InterPro" id="IPR037401">
    <property type="entry name" value="SnoaL-like"/>
</dbReference>
<evidence type="ECO:0000313" key="3">
    <source>
        <dbReference type="Proteomes" id="UP000198857"/>
    </source>
</evidence>
<reference evidence="3" key="1">
    <citation type="submission" date="2016-10" db="EMBL/GenBank/DDBJ databases">
        <authorList>
            <person name="Varghese N."/>
            <person name="Submissions S."/>
        </authorList>
    </citation>
    <scope>NUCLEOTIDE SEQUENCE [LARGE SCALE GENOMIC DNA]</scope>
    <source>
        <strain evidence="3">DSM 44208</strain>
    </source>
</reference>
<accession>A0A1I5KP23</accession>
<keyword evidence="3" id="KW-1185">Reference proteome</keyword>
<dbReference type="Gene3D" id="3.10.450.50">
    <property type="match status" value="1"/>
</dbReference>
<dbReference type="RefSeq" id="WP_136697190.1">
    <property type="nucleotide sequence ID" value="NZ_FOWQ01000002.1"/>
</dbReference>
<proteinExistence type="predicted"/>
<evidence type="ECO:0000259" key="1">
    <source>
        <dbReference type="Pfam" id="PF12680"/>
    </source>
</evidence>